<evidence type="ECO:0000256" key="3">
    <source>
        <dbReference type="ARBA" id="ARBA00023159"/>
    </source>
</evidence>
<keyword evidence="7" id="KW-1185">Reference proteome</keyword>
<dbReference type="Proteomes" id="UP001430193">
    <property type="component" value="Unassembled WGS sequence"/>
</dbReference>
<dbReference type="InterPro" id="IPR018062">
    <property type="entry name" value="HTH_AraC-typ_CS"/>
</dbReference>
<dbReference type="InterPro" id="IPR018060">
    <property type="entry name" value="HTH_AraC"/>
</dbReference>
<name>A0ABS2KC97_9GAMM</name>
<keyword evidence="4" id="KW-0804">Transcription</keyword>
<dbReference type="InterPro" id="IPR011051">
    <property type="entry name" value="RmlC_Cupin_sf"/>
</dbReference>
<dbReference type="PRINTS" id="PR00032">
    <property type="entry name" value="HTHARAC"/>
</dbReference>
<dbReference type="RefSeq" id="WP_204630283.1">
    <property type="nucleotide sequence ID" value="NZ_BSOC01000006.1"/>
</dbReference>
<dbReference type="PANTHER" id="PTHR46796:SF7">
    <property type="entry name" value="ARAC FAMILY TRANSCRIPTIONAL REGULATOR"/>
    <property type="match status" value="1"/>
</dbReference>
<dbReference type="Gene3D" id="1.10.10.60">
    <property type="entry name" value="Homeodomain-like"/>
    <property type="match status" value="2"/>
</dbReference>
<organism evidence="6 7">
    <name type="scientific">Dyella mobilis</name>
    <dbReference type="NCBI Taxonomy" id="1849582"/>
    <lineage>
        <taxon>Bacteria</taxon>
        <taxon>Pseudomonadati</taxon>
        <taxon>Pseudomonadota</taxon>
        <taxon>Gammaproteobacteria</taxon>
        <taxon>Lysobacterales</taxon>
        <taxon>Rhodanobacteraceae</taxon>
        <taxon>Dyella</taxon>
    </lineage>
</organism>
<sequence>MDPLSDFLALLRPRSAASSRFDAGGGWSIRFGGQQQRHIKSYVVLAGECWLAVDGREKIERLEQGDCFVLPTGCPFRLASDLGLPSVSALTLFPAAGPGGVVTLADGDDFSMLVSRFAVTGKHADQLLQMLPAVVRLHKDADQAALRWLAERMMHELREPKPGSDLVTQDIAHMTLVLALRAHLNGGLDQDTGWFFALADQQLSRAITAMHAEPSRRWTVRELGKHAGMSRSVFALRFKAAAGETPMQYLARWRMLLACDRLEHSSDSVATIAEALGYESESAFGTAFKRVLGCSPRQYSKACDEDDALDTDKSSSLSP</sequence>
<accession>A0ABS2KC97</accession>
<protein>
    <submittedName>
        <fullName evidence="6">AraC family transcriptional regulator</fullName>
    </submittedName>
</protein>
<dbReference type="InterPro" id="IPR032783">
    <property type="entry name" value="AraC_lig"/>
</dbReference>
<dbReference type="Pfam" id="PF12852">
    <property type="entry name" value="Cupin_6"/>
    <property type="match status" value="1"/>
</dbReference>
<dbReference type="Pfam" id="PF12833">
    <property type="entry name" value="HTH_18"/>
    <property type="match status" value="1"/>
</dbReference>
<evidence type="ECO:0000256" key="4">
    <source>
        <dbReference type="ARBA" id="ARBA00023163"/>
    </source>
</evidence>
<dbReference type="EMBL" id="JADIKF010000035">
    <property type="protein sequence ID" value="MBM7128660.1"/>
    <property type="molecule type" value="Genomic_DNA"/>
</dbReference>
<evidence type="ECO:0000313" key="6">
    <source>
        <dbReference type="EMBL" id="MBM7128660.1"/>
    </source>
</evidence>
<feature type="domain" description="HTH araC/xylS-type" evidence="5">
    <location>
        <begin position="204"/>
        <end position="302"/>
    </location>
</feature>
<keyword evidence="3" id="KW-0010">Activator</keyword>
<evidence type="ECO:0000256" key="1">
    <source>
        <dbReference type="ARBA" id="ARBA00023015"/>
    </source>
</evidence>
<keyword evidence="2" id="KW-0238">DNA-binding</keyword>
<comment type="caution">
    <text evidence="6">The sequence shown here is derived from an EMBL/GenBank/DDBJ whole genome shotgun (WGS) entry which is preliminary data.</text>
</comment>
<dbReference type="InterPro" id="IPR050204">
    <property type="entry name" value="AraC_XylS_family_regulators"/>
</dbReference>
<reference evidence="6" key="1">
    <citation type="submission" date="2020-10" db="EMBL/GenBank/DDBJ databases">
        <title>Phylogeny of dyella-like bacteria.</title>
        <authorList>
            <person name="Fu J."/>
        </authorList>
    </citation>
    <scope>NUCLEOTIDE SEQUENCE</scope>
    <source>
        <strain evidence="6">DHON07</strain>
    </source>
</reference>
<proteinExistence type="predicted"/>
<dbReference type="SMART" id="SM00342">
    <property type="entry name" value="HTH_ARAC"/>
    <property type="match status" value="1"/>
</dbReference>
<dbReference type="PROSITE" id="PS01124">
    <property type="entry name" value="HTH_ARAC_FAMILY_2"/>
    <property type="match status" value="1"/>
</dbReference>
<evidence type="ECO:0000256" key="2">
    <source>
        <dbReference type="ARBA" id="ARBA00023125"/>
    </source>
</evidence>
<gene>
    <name evidence="6" type="ORF">ISS99_03910</name>
</gene>
<evidence type="ECO:0000313" key="7">
    <source>
        <dbReference type="Proteomes" id="UP001430193"/>
    </source>
</evidence>
<dbReference type="InterPro" id="IPR037923">
    <property type="entry name" value="HTH-like"/>
</dbReference>
<dbReference type="InterPro" id="IPR009057">
    <property type="entry name" value="Homeodomain-like_sf"/>
</dbReference>
<dbReference type="InterPro" id="IPR020449">
    <property type="entry name" value="Tscrpt_reg_AraC-type_HTH"/>
</dbReference>
<dbReference type="SUPFAM" id="SSF51215">
    <property type="entry name" value="Regulatory protein AraC"/>
    <property type="match status" value="1"/>
</dbReference>
<dbReference type="PROSITE" id="PS00041">
    <property type="entry name" value="HTH_ARAC_FAMILY_1"/>
    <property type="match status" value="1"/>
</dbReference>
<dbReference type="SUPFAM" id="SSF51182">
    <property type="entry name" value="RmlC-like cupins"/>
    <property type="match status" value="1"/>
</dbReference>
<dbReference type="SUPFAM" id="SSF46689">
    <property type="entry name" value="Homeodomain-like"/>
    <property type="match status" value="2"/>
</dbReference>
<keyword evidence="1" id="KW-0805">Transcription regulation</keyword>
<evidence type="ECO:0000259" key="5">
    <source>
        <dbReference type="PROSITE" id="PS01124"/>
    </source>
</evidence>
<dbReference type="PANTHER" id="PTHR46796">
    <property type="entry name" value="HTH-TYPE TRANSCRIPTIONAL ACTIVATOR RHAS-RELATED"/>
    <property type="match status" value="1"/>
</dbReference>